<gene>
    <name evidence="3" type="ORF">REBECCA_112</name>
</gene>
<feature type="compositionally biased region" description="Gly residues" evidence="1">
    <location>
        <begin position="130"/>
        <end position="144"/>
    </location>
</feature>
<dbReference type="Proteomes" id="UP000294542">
    <property type="component" value="Segment"/>
</dbReference>
<dbReference type="Pfam" id="PF21722">
    <property type="entry name" value="Gly_rich_2"/>
    <property type="match status" value="1"/>
</dbReference>
<proteinExistence type="predicted"/>
<dbReference type="EMBL" id="MK514281">
    <property type="protein sequence ID" value="QBP07219.1"/>
    <property type="molecule type" value="Genomic_DNA"/>
</dbReference>
<name>A0A482IJA9_9CAUD</name>
<evidence type="ECO:0000313" key="4">
    <source>
        <dbReference type="Proteomes" id="UP000294542"/>
    </source>
</evidence>
<feature type="region of interest" description="Disordered" evidence="1">
    <location>
        <begin position="124"/>
        <end position="144"/>
    </location>
</feature>
<dbReference type="InterPro" id="IPR049304">
    <property type="entry name" value="Gly_rich_dom"/>
</dbReference>
<evidence type="ECO:0000259" key="2">
    <source>
        <dbReference type="Pfam" id="PF21722"/>
    </source>
</evidence>
<accession>A0A482IJA9</accession>
<organism evidence="3 4">
    <name type="scientific">Erwinia phage Rebecca</name>
    <dbReference type="NCBI Taxonomy" id="2530026"/>
    <lineage>
        <taxon>Viruses</taxon>
        <taxon>Duplodnaviria</taxon>
        <taxon>Heunggongvirae</taxon>
        <taxon>Uroviricota</taxon>
        <taxon>Caudoviricetes</taxon>
        <taxon>Chimalliviridae</taxon>
        <taxon>Agricanvirus</taxon>
        <taxon>Agricanvirus ray</taxon>
    </lineage>
</organism>
<feature type="domain" description="Glycine-rich" evidence="2">
    <location>
        <begin position="33"/>
        <end position="249"/>
    </location>
</feature>
<feature type="compositionally biased region" description="Gly residues" evidence="1">
    <location>
        <begin position="208"/>
        <end position="219"/>
    </location>
</feature>
<protein>
    <recommendedName>
        <fullName evidence="2">Glycine-rich domain-containing protein</fullName>
    </recommendedName>
</protein>
<reference evidence="3 4" key="1">
    <citation type="submission" date="2019-02" db="EMBL/GenBank/DDBJ databases">
        <authorList>
            <person name="Eardley R."/>
            <person name="Sharma R."/>
            <person name="Beatty N."/>
            <person name="Choi M.C."/>
            <person name="Duncan S."/>
            <person name="Fajardo C.P."/>
            <person name="Ferguson H.P."/>
            <person name="Kruger J.L."/>
            <person name="Webb C.J."/>
            <person name="Grose J.H."/>
        </authorList>
    </citation>
    <scope>NUCLEOTIDE SEQUENCE [LARGE SCALE GENOMIC DNA]</scope>
</reference>
<feature type="region of interest" description="Disordered" evidence="1">
    <location>
        <begin position="194"/>
        <end position="226"/>
    </location>
</feature>
<evidence type="ECO:0000256" key="1">
    <source>
        <dbReference type="SAM" id="MobiDB-lite"/>
    </source>
</evidence>
<sequence length="269" mass="25459">MLLPTRNLIVFEMLLGGSPNGNLPFGQLLAKTTTDFTVPAGVTDISGVAIGGGGGNSRGNTIGGSGGDLRWRNHIAVIPGEVLSLITGVVTAAGKPGTSSKIIRKSTGEVLLIAKGGDSTDVSTPINGADIGGGNGGVGTNPSGGGAGGYTGNGGKGGSAADVDSGGGGGGSSYTFSGNSFGCGGGGIYPNGKGADGGAPPVNTGSQAFGGRGGSGGNPGQNTNGGLYGGGAGAPIRITYATTGTAGCIRLIWGSGRAFPATKTADITA</sequence>
<evidence type="ECO:0000313" key="3">
    <source>
        <dbReference type="EMBL" id="QBP07219.1"/>
    </source>
</evidence>